<dbReference type="EMBL" id="QOKZ01000008">
    <property type="protein sequence ID" value="RMC32924.1"/>
    <property type="molecule type" value="Genomic_DNA"/>
</dbReference>
<keyword evidence="3" id="KW-1185">Reference proteome</keyword>
<evidence type="ECO:0000313" key="3">
    <source>
        <dbReference type="Proteomes" id="UP000273516"/>
    </source>
</evidence>
<dbReference type="Proteomes" id="UP000273516">
    <property type="component" value="Unassembled WGS sequence"/>
</dbReference>
<keyword evidence="1" id="KW-0732">Signal</keyword>
<accession>A0A3M0M9B6</accession>
<proteinExistence type="predicted"/>
<comment type="caution">
    <text evidence="2">The sequence shown here is derived from an EMBL/GenBank/DDBJ whole genome shotgun (WGS) entry which is preliminary data.</text>
</comment>
<organism evidence="2 3">
    <name type="scientific">Paracoccus alkanivorans</name>
    <dbReference type="NCBI Taxonomy" id="2116655"/>
    <lineage>
        <taxon>Bacteria</taxon>
        <taxon>Pseudomonadati</taxon>
        <taxon>Pseudomonadota</taxon>
        <taxon>Alphaproteobacteria</taxon>
        <taxon>Rhodobacterales</taxon>
        <taxon>Paracoccaceae</taxon>
        <taxon>Paracoccus</taxon>
    </lineage>
</organism>
<dbReference type="RefSeq" id="WP_122113734.1">
    <property type="nucleotide sequence ID" value="NZ_QOKZ01000008.1"/>
</dbReference>
<evidence type="ECO:0000313" key="2">
    <source>
        <dbReference type="EMBL" id="RMC32924.1"/>
    </source>
</evidence>
<reference evidence="2 3" key="1">
    <citation type="submission" date="2018-07" db="EMBL/GenBank/DDBJ databases">
        <authorList>
            <person name="Zhang Y."/>
            <person name="Wang L."/>
            <person name="Ma S."/>
        </authorList>
    </citation>
    <scope>NUCLEOTIDE SEQUENCE [LARGE SCALE GENOMIC DNA]</scope>
    <source>
        <strain evidence="2 3">4-2</strain>
    </source>
</reference>
<gene>
    <name evidence="2" type="ORF">C9E81_17965</name>
</gene>
<protein>
    <submittedName>
        <fullName evidence="2">Uncharacterized protein</fullName>
    </submittedName>
</protein>
<dbReference type="OrthoDB" id="7778991at2"/>
<evidence type="ECO:0000256" key="1">
    <source>
        <dbReference type="SAM" id="SignalP"/>
    </source>
</evidence>
<feature type="chain" id="PRO_5018019998" evidence="1">
    <location>
        <begin position="21"/>
        <end position="83"/>
    </location>
</feature>
<feature type="signal peptide" evidence="1">
    <location>
        <begin position="1"/>
        <end position="20"/>
    </location>
</feature>
<sequence>MKVITASLVALALATGAASASNFPETHQNASVERPAPNTQQIQVKAGKVLTSRELHSAGLSADDLITVTSFPTSEWAKTHYER</sequence>
<name>A0A3M0M9B6_9RHOB</name>
<dbReference type="AlphaFoldDB" id="A0A3M0M9B6"/>